<comment type="caution">
    <text evidence="3">The sequence shown here is derived from an EMBL/GenBank/DDBJ whole genome shotgun (WGS) entry which is preliminary data.</text>
</comment>
<name>A0ABW3CQJ8_9ACTN</name>
<proteinExistence type="predicted"/>
<sequence length="239" mass="25274">LRCAVLDADANRVGRAFSGAAVEMALAGYPGFTMTSPPGKGSPYGVYKAAFVPNEEIEHVAVLPDGTRRVVAPAPVTKALDAETWEPPPPPAQPPPPPAQGGDPTSIVNLPERPSEATASAVDNPSFTGPSVRIPLGRIAGARSGDKGGDANIGVWARTEEQWRWLSGFLTAERLSALLPETRDLPVTRHVLPNLRAVNFVIEGLLQEGVAASTRFDPQGKALGEWLRARLVDVPEAVL</sequence>
<dbReference type="InterPro" id="IPR056362">
    <property type="entry name" value="AtuA-like_ferredoxin_dom"/>
</dbReference>
<organism evidence="3 4">
    <name type="scientific">Actinomadura adrarensis</name>
    <dbReference type="NCBI Taxonomy" id="1819600"/>
    <lineage>
        <taxon>Bacteria</taxon>
        <taxon>Bacillati</taxon>
        <taxon>Actinomycetota</taxon>
        <taxon>Actinomycetes</taxon>
        <taxon>Streptosporangiales</taxon>
        <taxon>Thermomonosporaceae</taxon>
        <taxon>Actinomadura</taxon>
    </lineage>
</organism>
<evidence type="ECO:0000313" key="3">
    <source>
        <dbReference type="EMBL" id="MFD0856200.1"/>
    </source>
</evidence>
<evidence type="ECO:0000256" key="1">
    <source>
        <dbReference type="SAM" id="MobiDB-lite"/>
    </source>
</evidence>
<dbReference type="Proteomes" id="UP001597083">
    <property type="component" value="Unassembled WGS sequence"/>
</dbReference>
<dbReference type="PANTHER" id="PTHR47585:SF1">
    <property type="entry name" value="DUF1446 DOMAIN-CONTAINING PROTEIN"/>
    <property type="match status" value="1"/>
</dbReference>
<reference evidence="4" key="1">
    <citation type="journal article" date="2019" name="Int. J. Syst. Evol. Microbiol.">
        <title>The Global Catalogue of Microorganisms (GCM) 10K type strain sequencing project: providing services to taxonomists for standard genome sequencing and annotation.</title>
        <authorList>
            <consortium name="The Broad Institute Genomics Platform"/>
            <consortium name="The Broad Institute Genome Sequencing Center for Infectious Disease"/>
            <person name="Wu L."/>
            <person name="Ma J."/>
        </authorList>
    </citation>
    <scope>NUCLEOTIDE SEQUENCE [LARGE SCALE GENOMIC DNA]</scope>
    <source>
        <strain evidence="4">JCM 31696</strain>
    </source>
</reference>
<feature type="region of interest" description="Disordered" evidence="1">
    <location>
        <begin position="81"/>
        <end position="129"/>
    </location>
</feature>
<feature type="compositionally biased region" description="Polar residues" evidence="1">
    <location>
        <begin position="117"/>
        <end position="129"/>
    </location>
</feature>
<feature type="compositionally biased region" description="Pro residues" evidence="1">
    <location>
        <begin position="86"/>
        <end position="99"/>
    </location>
</feature>
<gene>
    <name evidence="3" type="ORF">ACFQ07_28435</name>
</gene>
<dbReference type="PANTHER" id="PTHR47585">
    <property type="match status" value="1"/>
</dbReference>
<evidence type="ECO:0000313" key="4">
    <source>
        <dbReference type="Proteomes" id="UP001597083"/>
    </source>
</evidence>
<dbReference type="Pfam" id="PF23544">
    <property type="entry name" value="AtuA_ferredoxin"/>
    <property type="match status" value="1"/>
</dbReference>
<dbReference type="EMBL" id="JBHTIR010004008">
    <property type="protein sequence ID" value="MFD0856200.1"/>
    <property type="molecule type" value="Genomic_DNA"/>
</dbReference>
<protein>
    <submittedName>
        <fullName evidence="3">Exopolyphosphatase</fullName>
    </submittedName>
</protein>
<keyword evidence="4" id="KW-1185">Reference proteome</keyword>
<evidence type="ECO:0000259" key="2">
    <source>
        <dbReference type="Pfam" id="PF23544"/>
    </source>
</evidence>
<feature type="non-terminal residue" evidence="3">
    <location>
        <position position="1"/>
    </location>
</feature>
<feature type="domain" description="AtuA-like ferredoxin-fold" evidence="2">
    <location>
        <begin position="134"/>
        <end position="229"/>
    </location>
</feature>
<accession>A0ABW3CQJ8</accession>